<accession>A0AAD7JIN4</accession>
<comment type="caution">
    <text evidence="1">The sequence shown here is derived from an EMBL/GenBank/DDBJ whole genome shotgun (WGS) entry which is preliminary data.</text>
</comment>
<organism evidence="1 2">
    <name type="scientific">Mycena metata</name>
    <dbReference type="NCBI Taxonomy" id="1033252"/>
    <lineage>
        <taxon>Eukaryota</taxon>
        <taxon>Fungi</taxon>
        <taxon>Dikarya</taxon>
        <taxon>Basidiomycota</taxon>
        <taxon>Agaricomycotina</taxon>
        <taxon>Agaricomycetes</taxon>
        <taxon>Agaricomycetidae</taxon>
        <taxon>Agaricales</taxon>
        <taxon>Marasmiineae</taxon>
        <taxon>Mycenaceae</taxon>
        <taxon>Mycena</taxon>
    </lineage>
</organism>
<proteinExistence type="predicted"/>
<name>A0AAD7JIN4_9AGAR</name>
<evidence type="ECO:0000313" key="2">
    <source>
        <dbReference type="Proteomes" id="UP001215598"/>
    </source>
</evidence>
<sequence length="233" mass="26037">MASRLLACSHHSVPPPPHPLPMIPDTAVVQSNSISLSQASQDPTLDRILYPHTPKRIHLASGGGVIPRGPVIPLRVVRDRSIDDGPVAPILPPKSSWLNRIVPGVIPAPRSARWLFGRLESIAPLENEDEEHTPLLTGSPVLRTRASNRKLVNTGIEHRPMPTHPLRRCHSFTGYVHSPYDEDELDDNMPEAREALRITATLYANGYCYERLDGVQRRRSEDFVDVDQEIPEF</sequence>
<dbReference type="EMBL" id="JARKIB010000027">
    <property type="protein sequence ID" value="KAJ7764707.1"/>
    <property type="molecule type" value="Genomic_DNA"/>
</dbReference>
<protein>
    <submittedName>
        <fullName evidence="1">Uncharacterized protein</fullName>
    </submittedName>
</protein>
<reference evidence="1" key="1">
    <citation type="submission" date="2023-03" db="EMBL/GenBank/DDBJ databases">
        <title>Massive genome expansion in bonnet fungi (Mycena s.s.) driven by repeated elements and novel gene families across ecological guilds.</title>
        <authorList>
            <consortium name="Lawrence Berkeley National Laboratory"/>
            <person name="Harder C.B."/>
            <person name="Miyauchi S."/>
            <person name="Viragh M."/>
            <person name="Kuo A."/>
            <person name="Thoen E."/>
            <person name="Andreopoulos B."/>
            <person name="Lu D."/>
            <person name="Skrede I."/>
            <person name="Drula E."/>
            <person name="Henrissat B."/>
            <person name="Morin E."/>
            <person name="Kohler A."/>
            <person name="Barry K."/>
            <person name="LaButti K."/>
            <person name="Morin E."/>
            <person name="Salamov A."/>
            <person name="Lipzen A."/>
            <person name="Mereny Z."/>
            <person name="Hegedus B."/>
            <person name="Baldrian P."/>
            <person name="Stursova M."/>
            <person name="Weitz H."/>
            <person name="Taylor A."/>
            <person name="Grigoriev I.V."/>
            <person name="Nagy L.G."/>
            <person name="Martin F."/>
            <person name="Kauserud H."/>
        </authorList>
    </citation>
    <scope>NUCLEOTIDE SEQUENCE</scope>
    <source>
        <strain evidence="1">CBHHK182m</strain>
    </source>
</reference>
<dbReference type="AlphaFoldDB" id="A0AAD7JIN4"/>
<gene>
    <name evidence="1" type="ORF">B0H16DRAFT_1525432</name>
</gene>
<dbReference type="Proteomes" id="UP001215598">
    <property type="component" value="Unassembled WGS sequence"/>
</dbReference>
<keyword evidence="2" id="KW-1185">Reference proteome</keyword>
<evidence type="ECO:0000313" key="1">
    <source>
        <dbReference type="EMBL" id="KAJ7764707.1"/>
    </source>
</evidence>